<dbReference type="GO" id="GO:0008270">
    <property type="term" value="F:zinc ion binding"/>
    <property type="evidence" value="ECO:0007669"/>
    <property type="project" value="InterPro"/>
</dbReference>
<organism evidence="4 5">
    <name type="scientific">Rubus argutus</name>
    <name type="common">Southern blackberry</name>
    <dbReference type="NCBI Taxonomy" id="59490"/>
    <lineage>
        <taxon>Eukaryota</taxon>
        <taxon>Viridiplantae</taxon>
        <taxon>Streptophyta</taxon>
        <taxon>Embryophyta</taxon>
        <taxon>Tracheophyta</taxon>
        <taxon>Spermatophyta</taxon>
        <taxon>Magnoliopsida</taxon>
        <taxon>eudicotyledons</taxon>
        <taxon>Gunneridae</taxon>
        <taxon>Pentapetalae</taxon>
        <taxon>rosids</taxon>
        <taxon>fabids</taxon>
        <taxon>Rosales</taxon>
        <taxon>Rosaceae</taxon>
        <taxon>Rosoideae</taxon>
        <taxon>Rosoideae incertae sedis</taxon>
        <taxon>Rubus</taxon>
    </lineage>
</organism>
<dbReference type="InterPro" id="IPR032867">
    <property type="entry name" value="DYW_dom"/>
</dbReference>
<evidence type="ECO:0000313" key="5">
    <source>
        <dbReference type="Proteomes" id="UP001457282"/>
    </source>
</evidence>
<dbReference type="Proteomes" id="UP001457282">
    <property type="component" value="Unassembled WGS sequence"/>
</dbReference>
<protein>
    <recommendedName>
        <fullName evidence="3">DYW domain-containing protein</fullName>
    </recommendedName>
</protein>
<evidence type="ECO:0000259" key="3">
    <source>
        <dbReference type="Pfam" id="PF14432"/>
    </source>
</evidence>
<accession>A0AAW1X005</accession>
<dbReference type="Gene3D" id="1.25.40.10">
    <property type="entry name" value="Tetratricopeptide repeat domain"/>
    <property type="match status" value="1"/>
</dbReference>
<gene>
    <name evidence="4" type="ORF">M0R45_026423</name>
</gene>
<dbReference type="PANTHER" id="PTHR47926">
    <property type="entry name" value="PENTATRICOPEPTIDE REPEAT-CONTAINING PROTEIN"/>
    <property type="match status" value="1"/>
</dbReference>
<comment type="caution">
    <text evidence="4">The sequence shown here is derived from an EMBL/GenBank/DDBJ whole genome shotgun (WGS) entry which is preliminary data.</text>
</comment>
<dbReference type="InterPro" id="IPR011990">
    <property type="entry name" value="TPR-like_helical_dom_sf"/>
</dbReference>
<dbReference type="GO" id="GO:0003723">
    <property type="term" value="F:RNA binding"/>
    <property type="evidence" value="ECO:0007669"/>
    <property type="project" value="InterPro"/>
</dbReference>
<dbReference type="AlphaFoldDB" id="A0AAW1X005"/>
<dbReference type="Pfam" id="PF14432">
    <property type="entry name" value="DYW_deaminase"/>
    <property type="match status" value="1"/>
</dbReference>
<feature type="domain" description="DYW" evidence="3">
    <location>
        <begin position="165"/>
        <end position="208"/>
    </location>
</feature>
<dbReference type="InterPro" id="IPR002885">
    <property type="entry name" value="PPR_rpt"/>
</dbReference>
<name>A0AAW1X005_RUBAR</name>
<dbReference type="InterPro" id="IPR046960">
    <property type="entry name" value="PPR_At4g14850-like_plant"/>
</dbReference>
<proteinExistence type="inferred from homology"/>
<keyword evidence="5" id="KW-1185">Reference proteome</keyword>
<evidence type="ECO:0000256" key="2">
    <source>
        <dbReference type="ARBA" id="ARBA00022737"/>
    </source>
</evidence>
<sequence>MHFRLFKRCQREILSVRWNAVSAYAQNGVGEGTLRSFEWMVEAGFAPDSVSFLSVLTACRHCGLAEEGLHYFNSLTHSSKVIQKSEHYASMVNVWWRSGRFDEAEKLLARMPFEPDEIMWSSVLNSCRIHKNQELAEREQQTDFSIGPSLGMPLLMSICQTFMQEQNLRACTDFHAAIKLITKIVGRENDSCRFHHIRDGLCSCGDFW</sequence>
<dbReference type="GO" id="GO:0009451">
    <property type="term" value="P:RNA modification"/>
    <property type="evidence" value="ECO:0007669"/>
    <property type="project" value="InterPro"/>
</dbReference>
<evidence type="ECO:0000313" key="4">
    <source>
        <dbReference type="EMBL" id="KAK9929321.1"/>
    </source>
</evidence>
<dbReference type="Pfam" id="PF01535">
    <property type="entry name" value="PPR"/>
    <property type="match status" value="1"/>
</dbReference>
<reference evidence="4 5" key="1">
    <citation type="journal article" date="2023" name="G3 (Bethesda)">
        <title>A chromosome-length genome assembly and annotation of blackberry (Rubus argutus, cv. 'Hillquist').</title>
        <authorList>
            <person name="Bruna T."/>
            <person name="Aryal R."/>
            <person name="Dudchenko O."/>
            <person name="Sargent D.J."/>
            <person name="Mead D."/>
            <person name="Buti M."/>
            <person name="Cavallini A."/>
            <person name="Hytonen T."/>
            <person name="Andres J."/>
            <person name="Pham M."/>
            <person name="Weisz D."/>
            <person name="Mascagni F."/>
            <person name="Usai G."/>
            <person name="Natali L."/>
            <person name="Bassil N."/>
            <person name="Fernandez G.E."/>
            <person name="Lomsadze A."/>
            <person name="Armour M."/>
            <person name="Olukolu B."/>
            <person name="Poorten T."/>
            <person name="Britton C."/>
            <person name="Davik J."/>
            <person name="Ashrafi H."/>
            <person name="Aiden E.L."/>
            <person name="Borodovsky M."/>
            <person name="Worthington M."/>
        </authorList>
    </citation>
    <scope>NUCLEOTIDE SEQUENCE [LARGE SCALE GENOMIC DNA]</scope>
    <source>
        <strain evidence="4">PI 553951</strain>
    </source>
</reference>
<dbReference type="EMBL" id="JBEDUW010000005">
    <property type="protein sequence ID" value="KAK9929321.1"/>
    <property type="molecule type" value="Genomic_DNA"/>
</dbReference>
<keyword evidence="2" id="KW-0677">Repeat</keyword>
<evidence type="ECO:0000256" key="1">
    <source>
        <dbReference type="ARBA" id="ARBA00006643"/>
    </source>
</evidence>
<comment type="similarity">
    <text evidence="1">Belongs to the PPR family. PCMP-H subfamily.</text>
</comment>